<evidence type="ECO:0000256" key="1">
    <source>
        <dbReference type="SAM" id="MobiDB-lite"/>
    </source>
</evidence>
<feature type="compositionally biased region" description="Basic and acidic residues" evidence="1">
    <location>
        <begin position="264"/>
        <end position="283"/>
    </location>
</feature>
<feature type="compositionally biased region" description="Low complexity" evidence="1">
    <location>
        <begin position="228"/>
        <end position="252"/>
    </location>
</feature>
<dbReference type="AlphaFoldDB" id="A0A8H3YNC4"/>
<keyword evidence="4" id="KW-1185">Reference proteome</keyword>
<evidence type="ECO:0000313" key="3">
    <source>
        <dbReference type="EMBL" id="KAE9967240.1"/>
    </source>
</evidence>
<organism evidence="3 4">
    <name type="scientific">Venturia inaequalis</name>
    <name type="common">Apple scab fungus</name>
    <dbReference type="NCBI Taxonomy" id="5025"/>
    <lineage>
        <taxon>Eukaryota</taxon>
        <taxon>Fungi</taxon>
        <taxon>Dikarya</taxon>
        <taxon>Ascomycota</taxon>
        <taxon>Pezizomycotina</taxon>
        <taxon>Dothideomycetes</taxon>
        <taxon>Pleosporomycetidae</taxon>
        <taxon>Venturiales</taxon>
        <taxon>Venturiaceae</taxon>
        <taxon>Venturia</taxon>
    </lineage>
</organism>
<feature type="compositionally biased region" description="Polar residues" evidence="1">
    <location>
        <begin position="44"/>
        <end position="65"/>
    </location>
</feature>
<evidence type="ECO:0000256" key="2">
    <source>
        <dbReference type="SAM" id="SignalP"/>
    </source>
</evidence>
<sequence>MTRLAVPVFLAFSALTSAAPPQAGSAAVNAVATPTNACSAPTPADNNSPSNDNQTPSSPCTQQLLRSDDPPWGNGVPPMVTILPGLPVFSDKETCKKNHKLLTQMEDKFMKNVAQVRKDKPFDYYQPTFAVRGGACVTSDYQGPADQQDRYRTYNNNFPQGPAPTGGYGGWSGGQQQGGQDGSWNGNRPQGGPDGTWNSNRPQGGQDGTWNSNRPQGGSRGSPPPQPNNAQPWQPRPWEQQSNPQPNNAQPWAGPPGQPPAETAAERKSIAAERKPIAAERKSIAAERKSIAAERKSIAAERKPTAAERKPIAAECKPTA</sequence>
<proteinExistence type="predicted"/>
<evidence type="ECO:0000313" key="4">
    <source>
        <dbReference type="Proteomes" id="UP000490939"/>
    </source>
</evidence>
<comment type="caution">
    <text evidence="3">The sequence shown here is derived from an EMBL/GenBank/DDBJ whole genome shotgun (WGS) entry which is preliminary data.</text>
</comment>
<protein>
    <submittedName>
        <fullName evidence="3">Uncharacterized protein</fullName>
    </submittedName>
</protein>
<gene>
    <name evidence="3" type="ORF">EG327_011561</name>
</gene>
<accession>A0A8H3YNC4</accession>
<feature type="region of interest" description="Disordered" evidence="1">
    <location>
        <begin position="35"/>
        <end position="76"/>
    </location>
</feature>
<keyword evidence="2" id="KW-0732">Signal</keyword>
<feature type="chain" id="PRO_5034447624" evidence="2">
    <location>
        <begin position="19"/>
        <end position="320"/>
    </location>
</feature>
<name>A0A8H3YNC4_VENIN</name>
<feature type="region of interest" description="Disordered" evidence="1">
    <location>
        <begin position="295"/>
        <end position="320"/>
    </location>
</feature>
<dbReference type="Proteomes" id="UP000490939">
    <property type="component" value="Unassembled WGS sequence"/>
</dbReference>
<feature type="region of interest" description="Disordered" evidence="1">
    <location>
        <begin position="136"/>
        <end position="283"/>
    </location>
</feature>
<feature type="compositionally biased region" description="Basic and acidic residues" evidence="1">
    <location>
        <begin position="295"/>
        <end position="312"/>
    </location>
</feature>
<reference evidence="3 4" key="1">
    <citation type="submission" date="2019-07" db="EMBL/GenBank/DDBJ databases">
        <title>Venturia inaequalis Genome Resource.</title>
        <authorList>
            <person name="Lichtner F.J."/>
        </authorList>
    </citation>
    <scope>NUCLEOTIDE SEQUENCE [LARGE SCALE GENOMIC DNA]</scope>
    <source>
        <strain evidence="3 4">DMI_063113</strain>
    </source>
</reference>
<dbReference type="EMBL" id="WNWR01000924">
    <property type="protein sequence ID" value="KAE9967240.1"/>
    <property type="molecule type" value="Genomic_DNA"/>
</dbReference>
<feature type="compositionally biased region" description="Gly residues" evidence="1">
    <location>
        <begin position="164"/>
        <end position="181"/>
    </location>
</feature>
<feature type="signal peptide" evidence="2">
    <location>
        <begin position="1"/>
        <end position="18"/>
    </location>
</feature>